<feature type="region of interest" description="Disordered" evidence="1">
    <location>
        <begin position="247"/>
        <end position="273"/>
    </location>
</feature>
<feature type="compositionally biased region" description="Basic and acidic residues" evidence="1">
    <location>
        <begin position="3741"/>
        <end position="3751"/>
    </location>
</feature>
<feature type="compositionally biased region" description="Basic and acidic residues" evidence="1">
    <location>
        <begin position="1508"/>
        <end position="1527"/>
    </location>
</feature>
<feature type="compositionally biased region" description="Basic and acidic residues" evidence="1">
    <location>
        <begin position="1"/>
        <end position="20"/>
    </location>
</feature>
<feature type="region of interest" description="Disordered" evidence="1">
    <location>
        <begin position="2378"/>
        <end position="2478"/>
    </location>
</feature>
<feature type="compositionally biased region" description="Basic and acidic residues" evidence="1">
    <location>
        <begin position="3710"/>
        <end position="3722"/>
    </location>
</feature>
<feature type="compositionally biased region" description="Pro residues" evidence="1">
    <location>
        <begin position="1556"/>
        <end position="1566"/>
    </location>
</feature>
<feature type="compositionally biased region" description="Polar residues" evidence="1">
    <location>
        <begin position="3567"/>
        <end position="3581"/>
    </location>
</feature>
<evidence type="ECO:0000313" key="2">
    <source>
        <dbReference type="EMBL" id="PHJ24848.1"/>
    </source>
</evidence>
<feature type="region of interest" description="Disordered" evidence="1">
    <location>
        <begin position="2971"/>
        <end position="2991"/>
    </location>
</feature>
<dbReference type="RefSeq" id="XP_067926520.1">
    <property type="nucleotide sequence ID" value="XM_068061504.1"/>
</dbReference>
<keyword evidence="3" id="KW-1185">Reference proteome</keyword>
<feature type="region of interest" description="Disordered" evidence="1">
    <location>
        <begin position="3158"/>
        <end position="3181"/>
    </location>
</feature>
<keyword evidence="2" id="KW-0808">Transferase</keyword>
<feature type="region of interest" description="Disordered" evidence="1">
    <location>
        <begin position="3274"/>
        <end position="3338"/>
    </location>
</feature>
<protein>
    <submittedName>
        <fullName evidence="2">Non-specific serine threonine protein kinase</fullName>
    </submittedName>
</protein>
<dbReference type="EMBL" id="MIGC01000509">
    <property type="protein sequence ID" value="PHJ24848.1"/>
    <property type="molecule type" value="Genomic_DNA"/>
</dbReference>
<feature type="region of interest" description="Disordered" evidence="1">
    <location>
        <begin position="510"/>
        <end position="545"/>
    </location>
</feature>
<feature type="compositionally biased region" description="Low complexity" evidence="1">
    <location>
        <begin position="772"/>
        <end position="787"/>
    </location>
</feature>
<dbReference type="Pfam" id="PF20175">
    <property type="entry name" value="Tra1_central"/>
    <property type="match status" value="1"/>
</dbReference>
<feature type="region of interest" description="Disordered" evidence="1">
    <location>
        <begin position="1"/>
        <end position="23"/>
    </location>
</feature>
<feature type="compositionally biased region" description="Polar residues" evidence="1">
    <location>
        <begin position="3430"/>
        <end position="3440"/>
    </location>
</feature>
<proteinExistence type="predicted"/>
<dbReference type="GO" id="GO:0016301">
    <property type="term" value="F:kinase activity"/>
    <property type="evidence" value="ECO:0007669"/>
    <property type="project" value="UniProtKB-KW"/>
</dbReference>
<keyword evidence="2" id="KW-0418">Kinase</keyword>
<feature type="region of interest" description="Disordered" evidence="1">
    <location>
        <begin position="3679"/>
        <end position="3751"/>
    </location>
</feature>
<feature type="region of interest" description="Disordered" evidence="1">
    <location>
        <begin position="2333"/>
        <end position="2364"/>
    </location>
</feature>
<accession>A0A2C6LC77</accession>
<feature type="compositionally biased region" description="Low complexity" evidence="1">
    <location>
        <begin position="1567"/>
        <end position="1584"/>
    </location>
</feature>
<feature type="region of interest" description="Disordered" evidence="1">
    <location>
        <begin position="1502"/>
        <end position="1589"/>
    </location>
</feature>
<name>A0A2C6LC77_9APIC</name>
<evidence type="ECO:0000313" key="3">
    <source>
        <dbReference type="Proteomes" id="UP000221165"/>
    </source>
</evidence>
<evidence type="ECO:0000256" key="1">
    <source>
        <dbReference type="SAM" id="MobiDB-lite"/>
    </source>
</evidence>
<reference evidence="2 3" key="1">
    <citation type="journal article" date="2017" name="Int. J. Parasitol.">
        <title>The genome of the protozoan parasite Cystoisospora suis and a reverse vaccinology approach to identify vaccine candidates.</title>
        <authorList>
            <person name="Palmieri N."/>
            <person name="Shrestha A."/>
            <person name="Ruttkowski B."/>
            <person name="Beck T."/>
            <person name="Vogl C."/>
            <person name="Tomley F."/>
            <person name="Blake D.P."/>
            <person name="Joachim A."/>
        </authorList>
    </citation>
    <scope>NUCLEOTIDE SEQUENCE [LARGE SCALE GENOMIC DNA]</scope>
    <source>
        <strain evidence="2 3">Wien I</strain>
    </source>
</reference>
<feature type="region of interest" description="Disordered" evidence="1">
    <location>
        <begin position="2560"/>
        <end position="2581"/>
    </location>
</feature>
<feature type="compositionally biased region" description="Basic and acidic residues" evidence="1">
    <location>
        <begin position="3530"/>
        <end position="3558"/>
    </location>
</feature>
<feature type="compositionally biased region" description="Basic and acidic residues" evidence="1">
    <location>
        <begin position="2333"/>
        <end position="2342"/>
    </location>
</feature>
<dbReference type="GeneID" id="94424715"/>
<dbReference type="InterPro" id="IPR046807">
    <property type="entry name" value="Tra1_central"/>
</dbReference>
<feature type="compositionally biased region" description="Basic and acidic residues" evidence="1">
    <location>
        <begin position="2971"/>
        <end position="2982"/>
    </location>
</feature>
<dbReference type="VEuPathDB" id="ToxoDB:CSUI_001298"/>
<organism evidence="2 3">
    <name type="scientific">Cystoisospora suis</name>
    <dbReference type="NCBI Taxonomy" id="483139"/>
    <lineage>
        <taxon>Eukaryota</taxon>
        <taxon>Sar</taxon>
        <taxon>Alveolata</taxon>
        <taxon>Apicomplexa</taxon>
        <taxon>Conoidasida</taxon>
        <taxon>Coccidia</taxon>
        <taxon>Eucoccidiorida</taxon>
        <taxon>Eimeriorina</taxon>
        <taxon>Sarcocystidae</taxon>
        <taxon>Cystoisospora</taxon>
    </lineage>
</organism>
<feature type="compositionally biased region" description="Basic and acidic residues" evidence="1">
    <location>
        <begin position="564"/>
        <end position="576"/>
    </location>
</feature>
<feature type="region of interest" description="Disordered" evidence="1">
    <location>
        <begin position="2721"/>
        <end position="2767"/>
    </location>
</feature>
<feature type="region of interest" description="Disordered" evidence="1">
    <location>
        <begin position="3500"/>
        <end position="3599"/>
    </location>
</feature>
<dbReference type="InterPro" id="IPR046805">
    <property type="entry name" value="Tra1_ring"/>
</dbReference>
<gene>
    <name evidence="2" type="ORF">CSUI_001298</name>
</gene>
<feature type="compositionally biased region" description="Low complexity" evidence="1">
    <location>
        <begin position="1542"/>
        <end position="1551"/>
    </location>
</feature>
<feature type="region of interest" description="Disordered" evidence="1">
    <location>
        <begin position="3414"/>
        <end position="3453"/>
    </location>
</feature>
<dbReference type="OrthoDB" id="5570127at2759"/>
<feature type="region of interest" description="Disordered" evidence="1">
    <location>
        <begin position="558"/>
        <end position="580"/>
    </location>
</feature>
<comment type="caution">
    <text evidence="2">The sequence shown here is derived from an EMBL/GenBank/DDBJ whole genome shotgun (WGS) entry which is preliminary data.</text>
</comment>
<feature type="compositionally biased region" description="Basic and acidic residues" evidence="1">
    <location>
        <begin position="2417"/>
        <end position="2435"/>
    </location>
</feature>
<sequence>MKGSEEERGENTPVHGERGGPADAPTAIASSCCRAILSDCEENALRALSVLVDLARVSSSRMGSGTVHSNRSPNQASPSPSFSASPLPLAAELLSHTLPELYISVKAAIERQAEQCQTEGRAPSLGELPLGPLDRAKGQLVPATLSIRVTGDVAYCLLALCTRLPMMLVLLQHPQPLQKLLQLMLDFALMEIPGSSASPWPGASLRSSSTFQAGRTVFYDFLYAQTRILFLFCYLLKNAPNPPFSLSSASTSSSASGQTPPLSSPSRVSSSPTDDSAAAVSALANFLARGAAPALPNLILRLLRLLSPPFLFKRKTVHESLKLLVSSPRFRWLVAPYLQDILTNELAAATGSTDAPMLRAYAFSNIHELLVAFASDLQAWDTSFLSALLRAVGGAFNCDFSRAFGTGAVGEGITPGLGVFGQNNGDGLGCGGSGRIRRVGGGGGGGGETGPGGEKVSVATFLHTRQLLVKIVSYVVEVGVKKAHQAGATQGAKAAAEAVAEVYDSSCRNDDEYRAGRRGDTTARSDGPAAGVEGQEPRQLGGAGPYLTHERYLSFGDGTMKASGESEGHNGSKREGNASSMADISPAVLATSWRDVRGGLYGARVDDALDAVRMLLRQAVEILGLSLKTLRAMIPELYAQAAAIAFPPVTSPASESPSFYPPFSPFSSLLVPFHENDEDSVCSTSSSPFPSPFGAAAFDALSSVYGQRTAQQPLPDLLREVKALLRTTAVGIRCALYYRAVLGIEVDAAAAAASEASAHAAHTAFSQLRNTGGSRMSGMSSRLEGGETMQLRSVSAASARPGTAHGPLGAQVDGDGSSSALPGGRGRGDSGVEHSAITPEPTGPNPVATAVSAGVAAASAAVARMAFDVRLLPRGEELSLFELEVVTEAFFDGVMCAVAYGRLYANSAAPCLLSCMRCGGSGCFTVRAPDLPALLSKAASMAAHDQAASATGWASPPIPPGLDECCGCCASGEFCQNRNRKSRYGDSEASLSEKVLQPERKCGVPRDVGCETLQSVGKRTRNENVFGRCQCCSACLCSCCCSSAWAGGGVRGNSDCRAFLAEQQGYNELVLSCAQGEEREAVEVVASSLTFLHPFSLRDFAQHNVRRLYGLTCLHPGTINGLQFFFAHQHTCIFFAEALLGLLLPSLSVLSDRKFALLPPLLPSSPLYLHLSYQATSVPRGFSFLTACDSKKRRSLRPGQNSLSFPWNSSYPQETAFFYYRYSRSPLAGGDLSKFDTGRALSGNPGPVKTVVSASGNETDEYSDGACQRFAYKSSVDANRERVYRQFDAAKLLCREAGVSDLLMAAGELQTALRGGDGVFVSLGFPHAPTQRHHADCCYWRQSMEKTGRGGMKRETNHNRLCGRRIVPGEIEACAPQVPNKAEGQVVPRQECGRRRQSRSFHGYALERRRRHRGRFSDGDGGLGAALGRCTERGDASDEDGEDFIEDRWEEKSAIYAGFSSQLRFLADVFDVPSSRAQDKALLASDRRLDLLAAAAGVRARKRYGKGKATEKGESRGDEGEETRKREEEEEALAFSVWEGPQQQEQRQWMQEDTVCPPPSCLPSPLPASSLEGSSHASSFLPSSPVGDPRLTETSFSLRTSLYLRCLLPTNSLLSGPATPPPVTTFVYPVSSIPPPQPEDILCAALPTRDQRSRPKLSPESAGSTCTCPAASSFSCAQTVTSLPSPLGAPPALDAQDAAEEAVKLLSRLISLQLSSSQSASRWQAGAHFPADISSSPPSSTSFFPSFPRLEKSGTYAQLLQPVDTAHVVSGEDSLLYTSTGYARMTEASTHLRLYRYLLKAIVTWPECESRLTREMLLLCRNALSLAVDTPQPYLLLGLLRALFRQTTPSGRTGCVYTAFLPFLPAFLATSLALQRAAGAAVPLLRNLWVEVCLMAPARLKNLLQHLPFLVHPVLTALSCGDPEVVTLALRTVELWIENLHGDYIYPILATQFHSGLRAETRPPLLVALVRLLQQSPVLASACCGPLPPVWRLPCLRVYHAAGAAETEDVLGVGATTAAGSTSGIPGGGGGGTAASMALGGGGLNLSPAVIGGTAAGGQRGHVAGSFRGGVGGGGSPLLLMLPQMVLGAGGGVLGGAAGALGAGAMGGPSGLVQWVHLQQQQEKHALMVMRILGKLGGKNRAFLKLPHVCSPRPFFGNALVLGLPLEPRRRGKVLSSPVGWLGAGERRGRQWVPSSGGGMAALCGGEGPDEKKLPFDTSRVEGENQARSAPSAPRRVRTGVFRGGEALSEPRQDKDGEAHCTVTVAGLDMDEILKVVVGMLEAAEASSQAAYLYHAGSPPLTPFVFPRHLARTQEQAFFSSDVRACKQHCKKQAENRGRGAHGETTQSCASPESEAHQPDEGVSQALRVLKSALKRRSYERNREETIGQNVEMSEIMSSGTHSTNASSSGSEDEDDTARSSAEEVRRSKQREKGSSGRGTRCLESGGEERGRTRGQSANTLNDRDSEQGGDEPPVEWSDKSVSVCEGCIALFYRKQATKLLQLALLALLDLRTPLSAFWLACVNKAAQTFACPARGSFDDPKAHELQRRLTEHLADNLHREKEKQGPGQSEAGNRGEPSVALSSRLERLALYEKLRDLQRERNFAGDRALPTVALRPLFEHDNTEARVSGQPETAAASTPTCAAPLDSVVETAGTSEGVEVACADFSGAETLVCADALPGHKAALRTRAQRQAEQVILQVVMKGLLLLSCDEKESETLQKRATKVGSKQSEEPNDGVTILGSPQSDVEMGNEGGEDEEEEEGAAEEVGELSTMDILRGVLRHSAFICAARIYSPAAASLFSPAAMHEIDPINLLRALQPALSVEPSRLLPTLRVVQLIEEAARTFILVQPHTVSEGVSSFFASSLCDVYAHLCFEESWRAKAAGCLVLTRLLRTLPPEWAQRNLVKIAEAAFFVSKDATAAYAPVAQLLASECLVTLFTVAFCGYAGPVRLPFLQLAFGIQTSPLWGDCGSGKEEKRVHESKGSSGDPNVEDDVEMMDVRLQESKTRKGETKVQTACETDLLGGCDVPVGEKEGEDGSEFDQYEDDMKRFVFPPTTFLRSLRLAAEGVVFRVLSSSSVTSEADIEAAERLGRTLVPPPIPESDPVSYRSRRSRPANTPWWMKRSEWLTWQKLNSGAGGCSTVSDLSCDSTNGTQNVSFPERQGSAAPLSLPMAGQGEGSSGSRVLMNGQSIPDDCSSSSQFCSVCTSELSWRPAEELRPAVCRILEKLLIPNLYQVRTECRRLGQRLFLLLPRLLGTDAAALLGGADENLRALGGGGGSGKSAGDQSQNAGRNEGPRSFQQEQTAGALDGDSGQQTPGPLRRSESQSDRVSSSTGGEKKDICTLPLPVSALTRVLKWVTLRPVALLTLQWQVAFLDCICFLAALRPAPSALRPALEQDLDLGILSDQTAAKAGRVETEEVEMEEVKREGTSLTASAGSRDSNTRRERGGSLMADAGTTEAASVVCWLIEDALAVLAKGLETEAACFPSPVLVSVADEEGRGNRGQAGAFPSGGPESKQQQTDGSGPGEGDSTKERCEDGNKGGDDSDLKQKERALQEAREEDEVSRSQRGQQDTRDGNNGSAALAGDIPENEEESKTASRVVQAVLHNVGTTESGRRGVYEGQSTLGNTSGGIVIDEAYTSTLLLALRFIKLALIHPEWQGLLGRPRLELQKLAQASRGFGVDSGLGGHNKQEGNKRTSATTSITTRDGPGSHEGEKSIDKTEDAEEGGLLLDKTLSGSRPMREHCAATLA</sequence>
<feature type="compositionally biased region" description="Polar residues" evidence="1">
    <location>
        <begin position="3697"/>
        <end position="3706"/>
    </location>
</feature>
<feature type="region of interest" description="Disordered" evidence="1">
    <location>
        <begin position="769"/>
        <end position="848"/>
    </location>
</feature>
<feature type="non-terminal residue" evidence="2">
    <location>
        <position position="3751"/>
    </location>
</feature>
<dbReference type="Pfam" id="PF20206">
    <property type="entry name" value="Tra1_ring"/>
    <property type="match status" value="1"/>
</dbReference>
<feature type="compositionally biased region" description="Acidic residues" evidence="1">
    <location>
        <begin position="2753"/>
        <end position="2767"/>
    </location>
</feature>
<dbReference type="Proteomes" id="UP000221165">
    <property type="component" value="Unassembled WGS sequence"/>
</dbReference>
<feature type="compositionally biased region" description="Basic and acidic residues" evidence="1">
    <location>
        <begin position="510"/>
        <end position="523"/>
    </location>
</feature>
<feature type="region of interest" description="Disordered" evidence="1">
    <location>
        <begin position="61"/>
        <end position="83"/>
    </location>
</feature>
<feature type="compositionally biased region" description="Basic and acidic residues" evidence="1">
    <location>
        <begin position="3414"/>
        <end position="3429"/>
    </location>
</feature>
<feature type="compositionally biased region" description="Polar residues" evidence="1">
    <location>
        <begin position="61"/>
        <end position="75"/>
    </location>
</feature>
<feature type="compositionally biased region" description="Low complexity" evidence="1">
    <location>
        <begin position="2398"/>
        <end position="2410"/>
    </location>
</feature>